<dbReference type="InterPro" id="IPR021886">
    <property type="entry name" value="MgsA_C"/>
</dbReference>
<evidence type="ECO:0000313" key="9">
    <source>
        <dbReference type="Proteomes" id="UP000539642"/>
    </source>
</evidence>
<evidence type="ECO:0000256" key="2">
    <source>
        <dbReference type="ARBA" id="ARBA00008959"/>
    </source>
</evidence>
<dbReference type="PANTHER" id="PTHR13779:SF7">
    <property type="entry name" value="ATPASE WRNIP1"/>
    <property type="match status" value="1"/>
</dbReference>
<evidence type="ECO:0000256" key="1">
    <source>
        <dbReference type="ARBA" id="ARBA00002393"/>
    </source>
</evidence>
<dbReference type="CDD" id="cd18139">
    <property type="entry name" value="HLD_clamp_RarA"/>
    <property type="match status" value="1"/>
</dbReference>
<dbReference type="Gene3D" id="3.40.50.300">
    <property type="entry name" value="P-loop containing nucleotide triphosphate hydrolases"/>
    <property type="match status" value="1"/>
</dbReference>
<keyword evidence="5" id="KW-0547">Nucleotide-binding</keyword>
<dbReference type="Pfam" id="PF00004">
    <property type="entry name" value="AAA"/>
    <property type="match status" value="1"/>
</dbReference>
<dbReference type="AlphaFoldDB" id="A0A840UPR8"/>
<dbReference type="InterPro" id="IPR003959">
    <property type="entry name" value="ATPase_AAA_core"/>
</dbReference>
<gene>
    <name evidence="8" type="ORF">HNQ81_001356</name>
</gene>
<dbReference type="CDD" id="cd00009">
    <property type="entry name" value="AAA"/>
    <property type="match status" value="1"/>
</dbReference>
<name>A0A840UPR8_9BACT</name>
<dbReference type="GO" id="GO:0017116">
    <property type="term" value="F:single-stranded DNA helicase activity"/>
    <property type="evidence" value="ECO:0007669"/>
    <property type="project" value="TreeGrafter"/>
</dbReference>
<comment type="function">
    <text evidence="1">DNA-dependent ATPase that plays important roles in cellular responses to stalled DNA replication processes.</text>
</comment>
<feature type="domain" description="AAA+ ATPase" evidence="7">
    <location>
        <begin position="52"/>
        <end position="169"/>
    </location>
</feature>
<dbReference type="FunFam" id="1.20.272.10:FF:000001">
    <property type="entry name" value="Putative AAA family ATPase"/>
    <property type="match status" value="1"/>
</dbReference>
<dbReference type="Proteomes" id="UP000539642">
    <property type="component" value="Unassembled WGS sequence"/>
</dbReference>
<dbReference type="InterPro" id="IPR027417">
    <property type="entry name" value="P-loop_NTPase"/>
</dbReference>
<comment type="caution">
    <text evidence="8">The sequence shown here is derived from an EMBL/GenBank/DDBJ whole genome shotgun (WGS) entry which is preliminary data.</text>
</comment>
<dbReference type="InterPro" id="IPR003593">
    <property type="entry name" value="AAA+_ATPase"/>
</dbReference>
<evidence type="ECO:0000256" key="3">
    <source>
        <dbReference type="ARBA" id="ARBA00020776"/>
    </source>
</evidence>
<keyword evidence="6" id="KW-0067">ATP-binding</keyword>
<dbReference type="SMART" id="SM00382">
    <property type="entry name" value="AAA"/>
    <property type="match status" value="1"/>
</dbReference>
<dbReference type="SUPFAM" id="SSF52540">
    <property type="entry name" value="P-loop containing nucleoside triphosphate hydrolases"/>
    <property type="match status" value="1"/>
</dbReference>
<dbReference type="GO" id="GO:0005524">
    <property type="term" value="F:ATP binding"/>
    <property type="evidence" value="ECO:0007669"/>
    <property type="project" value="UniProtKB-KW"/>
</dbReference>
<dbReference type="GO" id="GO:0003677">
    <property type="term" value="F:DNA binding"/>
    <property type="evidence" value="ECO:0007669"/>
    <property type="project" value="InterPro"/>
</dbReference>
<keyword evidence="4" id="KW-0235">DNA replication</keyword>
<organism evidence="8 9">
    <name type="scientific">Desulfoprunum benzoelyticum</name>
    <dbReference type="NCBI Taxonomy" id="1506996"/>
    <lineage>
        <taxon>Bacteria</taxon>
        <taxon>Pseudomonadati</taxon>
        <taxon>Thermodesulfobacteriota</taxon>
        <taxon>Desulfobulbia</taxon>
        <taxon>Desulfobulbales</taxon>
        <taxon>Desulfobulbaceae</taxon>
        <taxon>Desulfoprunum</taxon>
    </lineage>
</organism>
<dbReference type="Pfam" id="PF12002">
    <property type="entry name" value="MgsA_C"/>
    <property type="match status" value="1"/>
</dbReference>
<dbReference type="GO" id="GO:0006261">
    <property type="term" value="P:DNA-templated DNA replication"/>
    <property type="evidence" value="ECO:0007669"/>
    <property type="project" value="TreeGrafter"/>
</dbReference>
<dbReference type="Pfam" id="PF16193">
    <property type="entry name" value="AAA_assoc_2"/>
    <property type="match status" value="1"/>
</dbReference>
<dbReference type="GO" id="GO:0016887">
    <property type="term" value="F:ATP hydrolysis activity"/>
    <property type="evidence" value="ECO:0007669"/>
    <property type="project" value="InterPro"/>
</dbReference>
<keyword evidence="9" id="KW-1185">Reference proteome</keyword>
<dbReference type="Gene3D" id="1.10.3710.10">
    <property type="entry name" value="DNA polymerase III clamp loader subunits, C-terminal domain"/>
    <property type="match status" value="1"/>
</dbReference>
<dbReference type="InterPro" id="IPR008921">
    <property type="entry name" value="DNA_pol3_clamp-load_cplx_C"/>
</dbReference>
<dbReference type="FunFam" id="3.40.50.300:FF:000137">
    <property type="entry name" value="Replication-associated recombination protein A"/>
    <property type="match status" value="1"/>
</dbReference>
<reference evidence="8 9" key="1">
    <citation type="submission" date="2020-08" db="EMBL/GenBank/DDBJ databases">
        <title>Genomic Encyclopedia of Type Strains, Phase IV (KMG-IV): sequencing the most valuable type-strain genomes for metagenomic binning, comparative biology and taxonomic classification.</title>
        <authorList>
            <person name="Goeker M."/>
        </authorList>
    </citation>
    <scope>NUCLEOTIDE SEQUENCE [LARGE SCALE GENOMIC DNA]</scope>
    <source>
        <strain evidence="8 9">DSM 28570</strain>
    </source>
</reference>
<dbReference type="GO" id="GO:0000731">
    <property type="term" value="P:DNA synthesis involved in DNA repair"/>
    <property type="evidence" value="ECO:0007669"/>
    <property type="project" value="TreeGrafter"/>
</dbReference>
<dbReference type="InterPro" id="IPR032423">
    <property type="entry name" value="AAA_assoc_2"/>
</dbReference>
<dbReference type="EMBL" id="JACHEO010000005">
    <property type="protein sequence ID" value="MBB5347635.1"/>
    <property type="molecule type" value="Genomic_DNA"/>
</dbReference>
<dbReference type="GO" id="GO:0008047">
    <property type="term" value="F:enzyme activator activity"/>
    <property type="evidence" value="ECO:0007669"/>
    <property type="project" value="TreeGrafter"/>
</dbReference>
<dbReference type="SUPFAM" id="SSF48019">
    <property type="entry name" value="post-AAA+ oligomerization domain-like"/>
    <property type="match status" value="1"/>
</dbReference>
<dbReference type="PANTHER" id="PTHR13779">
    <property type="entry name" value="WERNER HELICASE-INTERACTING PROTEIN 1 FAMILY MEMBER"/>
    <property type="match status" value="1"/>
</dbReference>
<proteinExistence type="inferred from homology"/>
<comment type="similarity">
    <text evidence="2">Belongs to the AAA ATPase family. RarA/MGS1/WRNIP1 subfamily.</text>
</comment>
<evidence type="ECO:0000256" key="4">
    <source>
        <dbReference type="ARBA" id="ARBA00022705"/>
    </source>
</evidence>
<dbReference type="RefSeq" id="WP_183349562.1">
    <property type="nucleotide sequence ID" value="NZ_JACHEO010000005.1"/>
</dbReference>
<evidence type="ECO:0000256" key="6">
    <source>
        <dbReference type="ARBA" id="ARBA00022840"/>
    </source>
</evidence>
<protein>
    <recommendedName>
        <fullName evidence="3">Replication-associated recombination protein A</fullName>
    </recommendedName>
</protein>
<evidence type="ECO:0000313" key="8">
    <source>
        <dbReference type="EMBL" id="MBB5347635.1"/>
    </source>
</evidence>
<dbReference type="Gene3D" id="1.10.8.60">
    <property type="match status" value="1"/>
</dbReference>
<dbReference type="Gene3D" id="1.20.272.10">
    <property type="match status" value="1"/>
</dbReference>
<evidence type="ECO:0000256" key="5">
    <source>
        <dbReference type="ARBA" id="ARBA00022741"/>
    </source>
</evidence>
<accession>A0A840UPR8</accession>
<dbReference type="InterPro" id="IPR051314">
    <property type="entry name" value="AAA_ATPase_RarA/MGS1/WRNIP1"/>
</dbReference>
<evidence type="ECO:0000259" key="7">
    <source>
        <dbReference type="SMART" id="SM00382"/>
    </source>
</evidence>
<sequence>MPRQLPMTGEEDTTRDIPLAERARPRELADLFGQDKLLQPESMLRRMIDQDSYSSCIFWGPPGTGKTTLARIIERKTRHAFVPFSAVLVKITEVKELMEKARRLLLAEGRRTIVFIDEIHRFNKSQQDAFLPYVESGAIILIGATTENPSFEVIPALLSRCHVFVLEPLSDNEIKSILARAFSLVGRDLHLDDAALALLAAKAGGDGRRALNNLEMVCRNADRGDRIDAETVEKALSHRSLFYDKGGEEHYNLISALHKSIRGSDPQAALYWLARMLEAGEDPMYIARRMVRLATEDVGLADPQALVQAIAVKDTVHFLGMPEASTALTQLVVYLATAPKSNATEVAYNLAKADAVATGGLRVPLHIRNAPTALMQDLGYGRGYRYSHDFANRYSYQRCFPEQMEEKTYYRPSTFGFEKEIKKRLDWWAGLRQQQEEQEKKDR</sequence>